<dbReference type="Proteomes" id="UP000030232">
    <property type="component" value="Segment"/>
</dbReference>
<accession>A0A0A0PIX4</accession>
<dbReference type="KEGG" id="vg:26797963"/>
<reference evidence="1 2" key="1">
    <citation type="journal article" date="2015" name="Appl. Environ. Microbiol.">
        <title>Effects of actin-like proteins encoded by two Bacillus pumilus phages on unstable lysogeny, revealed by genomic analysis.</title>
        <authorList>
            <person name="Yuan Y."/>
            <person name="Peng Q."/>
            <person name="Wu D."/>
            <person name="Kou Z."/>
            <person name="Wu Y."/>
            <person name="Liu P."/>
            <person name="Gao M."/>
        </authorList>
    </citation>
    <scope>NUCLEOTIDE SEQUENCE [LARGE SCALE GENOMIC DNA]</scope>
</reference>
<protein>
    <submittedName>
        <fullName evidence="1">Uncharacterized protein</fullName>
    </submittedName>
</protein>
<gene>
    <name evidence="1" type="ORF">Bp8pC_144</name>
</gene>
<sequence>MYFTASVSSTVPYTFNNPALLPTILFHTNASGRSGTLKEDT</sequence>
<evidence type="ECO:0000313" key="1">
    <source>
        <dbReference type="EMBL" id="AHJ87574.1"/>
    </source>
</evidence>
<organism evidence="1 2">
    <name type="scientific">Bacillus phage Bp8p-C</name>
    <dbReference type="NCBI Taxonomy" id="1445810"/>
    <lineage>
        <taxon>Viruses</taxon>
        <taxon>Duplodnaviria</taxon>
        <taxon>Heunggongvirae</taxon>
        <taxon>Uroviricota</taxon>
        <taxon>Caudoviricetes</taxon>
        <taxon>Herelleviridae</taxon>
        <taxon>Bastillevirinae</taxon>
        <taxon>Agatevirus</taxon>
        <taxon>Agatevirus Bp8pC</taxon>
    </lineage>
</organism>
<evidence type="ECO:0000313" key="2">
    <source>
        <dbReference type="Proteomes" id="UP000030232"/>
    </source>
</evidence>
<dbReference type="EMBL" id="KJ010547">
    <property type="protein sequence ID" value="AHJ87574.1"/>
    <property type="molecule type" value="Genomic_DNA"/>
</dbReference>
<dbReference type="RefSeq" id="YP_009227051.1">
    <property type="nucleotide sequence ID" value="NC_029121.1"/>
</dbReference>
<name>A0A0A0PIX4_9CAUD</name>
<keyword evidence="2" id="KW-1185">Reference proteome</keyword>
<proteinExistence type="predicted"/>
<dbReference type="GeneID" id="26797963"/>